<name>A0A8X6P0L2_NEPPI</name>
<dbReference type="Proteomes" id="UP000887013">
    <property type="component" value="Unassembled WGS sequence"/>
</dbReference>
<keyword evidence="2" id="KW-1185">Reference proteome</keyword>
<evidence type="ECO:0000313" key="2">
    <source>
        <dbReference type="Proteomes" id="UP000887013"/>
    </source>
</evidence>
<sequence length="123" mass="14142">MLLRTPRIVLTVHFEIPSFADSGERQNQFMQDLPFFHSLLPDEENSSNVPNFATPYSLLIHDFCFLPRPTILFPVGKTPPVGLENPRIFLVCILTHTVLRFSLLTHHRMQEGQSLSYRGLCFS</sequence>
<organism evidence="1 2">
    <name type="scientific">Nephila pilipes</name>
    <name type="common">Giant wood spider</name>
    <name type="synonym">Nephila maculata</name>
    <dbReference type="NCBI Taxonomy" id="299642"/>
    <lineage>
        <taxon>Eukaryota</taxon>
        <taxon>Metazoa</taxon>
        <taxon>Ecdysozoa</taxon>
        <taxon>Arthropoda</taxon>
        <taxon>Chelicerata</taxon>
        <taxon>Arachnida</taxon>
        <taxon>Araneae</taxon>
        <taxon>Araneomorphae</taxon>
        <taxon>Entelegynae</taxon>
        <taxon>Araneoidea</taxon>
        <taxon>Nephilidae</taxon>
        <taxon>Nephila</taxon>
    </lineage>
</organism>
<gene>
    <name evidence="1" type="ORF">NPIL_499681</name>
</gene>
<reference evidence="1" key="1">
    <citation type="submission" date="2020-08" db="EMBL/GenBank/DDBJ databases">
        <title>Multicomponent nature underlies the extraordinary mechanical properties of spider dragline silk.</title>
        <authorList>
            <person name="Kono N."/>
            <person name="Nakamura H."/>
            <person name="Mori M."/>
            <person name="Yoshida Y."/>
            <person name="Ohtoshi R."/>
            <person name="Malay A.D."/>
            <person name="Moran D.A.P."/>
            <person name="Tomita M."/>
            <person name="Numata K."/>
            <person name="Arakawa K."/>
        </authorList>
    </citation>
    <scope>NUCLEOTIDE SEQUENCE</scope>
</reference>
<proteinExistence type="predicted"/>
<protein>
    <submittedName>
        <fullName evidence="1">Uncharacterized protein</fullName>
    </submittedName>
</protein>
<comment type="caution">
    <text evidence="1">The sequence shown here is derived from an EMBL/GenBank/DDBJ whole genome shotgun (WGS) entry which is preliminary data.</text>
</comment>
<accession>A0A8X6P0L2</accession>
<evidence type="ECO:0000313" key="1">
    <source>
        <dbReference type="EMBL" id="GFT45503.1"/>
    </source>
</evidence>
<dbReference type="AlphaFoldDB" id="A0A8X6P0L2"/>
<dbReference type="EMBL" id="BMAW01110928">
    <property type="protein sequence ID" value="GFT45503.1"/>
    <property type="molecule type" value="Genomic_DNA"/>
</dbReference>